<organism evidence="3 4">
    <name type="scientific">Nannochloropsis salina CCMP1776</name>
    <dbReference type="NCBI Taxonomy" id="1027361"/>
    <lineage>
        <taxon>Eukaryota</taxon>
        <taxon>Sar</taxon>
        <taxon>Stramenopiles</taxon>
        <taxon>Ochrophyta</taxon>
        <taxon>Eustigmatophyceae</taxon>
        <taxon>Eustigmatales</taxon>
        <taxon>Monodopsidaceae</taxon>
        <taxon>Microchloropsis</taxon>
        <taxon>Microchloropsis salina</taxon>
    </lineage>
</organism>
<dbReference type="GO" id="GO:1990116">
    <property type="term" value="P:ribosome-associated ubiquitin-dependent protein catabolic process"/>
    <property type="evidence" value="ECO:0007669"/>
    <property type="project" value="TreeGrafter"/>
</dbReference>
<feature type="domain" description="NFACT protein C-terminal" evidence="2">
    <location>
        <begin position="236"/>
        <end position="328"/>
    </location>
</feature>
<evidence type="ECO:0000256" key="1">
    <source>
        <dbReference type="SAM" id="MobiDB-lite"/>
    </source>
</evidence>
<dbReference type="InterPro" id="IPR021846">
    <property type="entry name" value="NFACT-C"/>
</dbReference>
<feature type="region of interest" description="Disordered" evidence="1">
    <location>
        <begin position="164"/>
        <end position="194"/>
    </location>
</feature>
<feature type="region of interest" description="Disordered" evidence="1">
    <location>
        <begin position="210"/>
        <end position="236"/>
    </location>
</feature>
<dbReference type="AlphaFoldDB" id="A0A4D9CXT3"/>
<comment type="caution">
    <text evidence="3">The sequence shown here is derived from an EMBL/GenBank/DDBJ whole genome shotgun (WGS) entry which is preliminary data.</text>
</comment>
<sequence>MKKMRKKYAEQDAEDRELALQALGVIAPPNGPKKKGQRRGDGKKEGQGAGSAEAAGARLAGEVTKMEEVGWEEAWGGLPPWVRERIQEWLEKELVRRREDLGAMELRALAALPTDSQQRAVVRAFEAAVGAGAPGRRVRSKSALLAQEIQRQVVLGSQAHALASKEEREGCGEEVGKEGQEGTEEDAAPAVSRRAAAREEEEGLLALLEEEGVAGGGGEEEGVAGGGGEEEAEVEKEQRELRRLTGRPVSEDLLLFAMPVCAPYSALAPAYYKYRVKLTPGAQKKGKAAHQALEVFVRDREATPREVELIKGIADNELVAACLGDVQVSKPGIQAALLKAKRSKAKAKVKASRGR</sequence>
<feature type="region of interest" description="Disordered" evidence="1">
    <location>
        <begin position="19"/>
        <end position="59"/>
    </location>
</feature>
<dbReference type="GO" id="GO:0043023">
    <property type="term" value="F:ribosomal large subunit binding"/>
    <property type="evidence" value="ECO:0007669"/>
    <property type="project" value="TreeGrafter"/>
</dbReference>
<gene>
    <name evidence="3" type="ORF">NSK_006554</name>
</gene>
<keyword evidence="4" id="KW-1185">Reference proteome</keyword>
<dbReference type="InterPro" id="IPR051608">
    <property type="entry name" value="RQC_Subunit_NEMF"/>
</dbReference>
<dbReference type="OrthoDB" id="207084at2759"/>
<feature type="compositionally biased region" description="Basic and acidic residues" evidence="1">
    <location>
        <begin position="164"/>
        <end position="180"/>
    </location>
</feature>
<name>A0A4D9CXT3_9STRA</name>
<proteinExistence type="predicted"/>
<feature type="compositionally biased region" description="Low complexity" evidence="1">
    <location>
        <begin position="50"/>
        <end position="59"/>
    </location>
</feature>
<dbReference type="Proteomes" id="UP000355283">
    <property type="component" value="Unassembled WGS sequence"/>
</dbReference>
<feature type="compositionally biased region" description="Acidic residues" evidence="1">
    <location>
        <begin position="210"/>
        <end position="234"/>
    </location>
</feature>
<evidence type="ECO:0000313" key="4">
    <source>
        <dbReference type="Proteomes" id="UP000355283"/>
    </source>
</evidence>
<dbReference type="PANTHER" id="PTHR15239">
    <property type="entry name" value="NUCLEAR EXPORT MEDIATOR FACTOR NEMF"/>
    <property type="match status" value="1"/>
</dbReference>
<dbReference type="Pfam" id="PF11923">
    <property type="entry name" value="NFACT-C"/>
    <property type="match status" value="1"/>
</dbReference>
<dbReference type="GO" id="GO:0000049">
    <property type="term" value="F:tRNA binding"/>
    <property type="evidence" value="ECO:0007669"/>
    <property type="project" value="TreeGrafter"/>
</dbReference>
<dbReference type="GO" id="GO:1990112">
    <property type="term" value="C:RQC complex"/>
    <property type="evidence" value="ECO:0007669"/>
    <property type="project" value="TreeGrafter"/>
</dbReference>
<protein>
    <recommendedName>
        <fullName evidence="2">NFACT protein C-terminal domain-containing protein</fullName>
    </recommendedName>
</protein>
<dbReference type="GO" id="GO:0072344">
    <property type="term" value="P:rescue of stalled ribosome"/>
    <property type="evidence" value="ECO:0007669"/>
    <property type="project" value="TreeGrafter"/>
</dbReference>
<dbReference type="PANTHER" id="PTHR15239:SF6">
    <property type="entry name" value="RIBOSOME QUALITY CONTROL COMPLEX SUBUNIT NEMF"/>
    <property type="match status" value="1"/>
</dbReference>
<reference evidence="3 4" key="1">
    <citation type="submission" date="2019-01" db="EMBL/GenBank/DDBJ databases">
        <title>Nuclear Genome Assembly of the Microalgal Biofuel strain Nannochloropsis salina CCMP1776.</title>
        <authorList>
            <person name="Hovde B."/>
        </authorList>
    </citation>
    <scope>NUCLEOTIDE SEQUENCE [LARGE SCALE GENOMIC DNA]</scope>
    <source>
        <strain evidence="3 4">CCMP1776</strain>
    </source>
</reference>
<evidence type="ECO:0000313" key="3">
    <source>
        <dbReference type="EMBL" id="TFJ82225.1"/>
    </source>
</evidence>
<accession>A0A4D9CXT3</accession>
<evidence type="ECO:0000259" key="2">
    <source>
        <dbReference type="Pfam" id="PF11923"/>
    </source>
</evidence>
<dbReference type="EMBL" id="SDOX01000119">
    <property type="protein sequence ID" value="TFJ82225.1"/>
    <property type="molecule type" value="Genomic_DNA"/>
</dbReference>